<name>A0A8J4G8K2_9CHLO</name>
<dbReference type="OrthoDB" id="553118at2759"/>
<evidence type="ECO:0000313" key="3">
    <source>
        <dbReference type="Proteomes" id="UP000722791"/>
    </source>
</evidence>
<evidence type="ECO:0000313" key="2">
    <source>
        <dbReference type="EMBL" id="GIM02347.1"/>
    </source>
</evidence>
<organism evidence="2 3">
    <name type="scientific">Volvox reticuliferus</name>
    <dbReference type="NCBI Taxonomy" id="1737510"/>
    <lineage>
        <taxon>Eukaryota</taxon>
        <taxon>Viridiplantae</taxon>
        <taxon>Chlorophyta</taxon>
        <taxon>core chlorophytes</taxon>
        <taxon>Chlorophyceae</taxon>
        <taxon>CS clade</taxon>
        <taxon>Chlamydomonadales</taxon>
        <taxon>Volvocaceae</taxon>
        <taxon>Volvox</taxon>
    </lineage>
</organism>
<evidence type="ECO:0000313" key="4">
    <source>
        <dbReference type="Proteomes" id="UP000747110"/>
    </source>
</evidence>
<dbReference type="AlphaFoldDB" id="A0A8J4G8K2"/>
<proteinExistence type="predicted"/>
<dbReference type="Proteomes" id="UP000747110">
    <property type="component" value="Unassembled WGS sequence"/>
</dbReference>
<accession>A0A8J4G8K2</accession>
<comment type="caution">
    <text evidence="2">The sequence shown here is derived from an EMBL/GenBank/DDBJ whole genome shotgun (WGS) entry which is preliminary data.</text>
</comment>
<dbReference type="EMBL" id="BNCP01000021">
    <property type="protein sequence ID" value="GIL81217.1"/>
    <property type="molecule type" value="Genomic_DNA"/>
</dbReference>
<protein>
    <submittedName>
        <fullName evidence="2">Uncharacterized protein</fullName>
    </submittedName>
</protein>
<reference evidence="2" key="1">
    <citation type="journal article" date="2021" name="Proc. Natl. Acad. Sci. U.S.A.">
        <title>Three genomes in the algal genus Volvox reveal the fate of a haploid sex-determining region after a transition to homothallism.</title>
        <authorList>
            <person name="Yamamoto K."/>
            <person name="Hamaji T."/>
            <person name="Kawai-Toyooka H."/>
            <person name="Matsuzaki R."/>
            <person name="Takahashi F."/>
            <person name="Nishimura Y."/>
            <person name="Kawachi M."/>
            <person name="Noguchi H."/>
            <person name="Minakuchi Y."/>
            <person name="Umen J.G."/>
            <person name="Toyoda A."/>
            <person name="Nozaki H."/>
        </authorList>
    </citation>
    <scope>NUCLEOTIDE SEQUENCE</scope>
    <source>
        <strain evidence="2">NIES-3785</strain>
        <strain evidence="1">NIES-3786</strain>
    </source>
</reference>
<dbReference type="EMBL" id="BNCQ01000011">
    <property type="protein sequence ID" value="GIM02347.1"/>
    <property type="molecule type" value="Genomic_DNA"/>
</dbReference>
<dbReference type="Proteomes" id="UP000722791">
    <property type="component" value="Unassembled WGS sequence"/>
</dbReference>
<sequence length="120" mass="13102">MHIQQRRCYPFLQLNCCTVLVVRHCMQVSTGSSVLLTCHYLRFDHFEGGANGSELMCGALEELAKGELRKLFTEVENAVADVHALEHVVGRLSGSGISSCLPSRRMAVPGNGSYSFGNSL</sequence>
<keyword evidence="4" id="KW-1185">Reference proteome</keyword>
<evidence type="ECO:0000313" key="1">
    <source>
        <dbReference type="EMBL" id="GIL81217.1"/>
    </source>
</evidence>
<gene>
    <name evidence="1" type="ORF">Vretifemale_10273</name>
    <name evidence="2" type="ORF">Vretimale_7226</name>
</gene>